<feature type="domain" description="Guanylate cyclase" evidence="4">
    <location>
        <begin position="314"/>
        <end position="387"/>
    </location>
</feature>
<keyword evidence="1" id="KW-0547">Nucleotide-binding</keyword>
<protein>
    <recommendedName>
        <fullName evidence="4">Guanylate cyclase domain-containing protein</fullName>
    </recommendedName>
</protein>
<dbReference type="CDD" id="cd07302">
    <property type="entry name" value="CHD"/>
    <property type="match status" value="2"/>
</dbReference>
<organism evidence="5 6">
    <name type="scientific">Iphiclides podalirius</name>
    <name type="common">scarce swallowtail</name>
    <dbReference type="NCBI Taxonomy" id="110791"/>
    <lineage>
        <taxon>Eukaryota</taxon>
        <taxon>Metazoa</taxon>
        <taxon>Ecdysozoa</taxon>
        <taxon>Arthropoda</taxon>
        <taxon>Hexapoda</taxon>
        <taxon>Insecta</taxon>
        <taxon>Pterygota</taxon>
        <taxon>Neoptera</taxon>
        <taxon>Endopterygota</taxon>
        <taxon>Lepidoptera</taxon>
        <taxon>Glossata</taxon>
        <taxon>Ditrysia</taxon>
        <taxon>Papilionoidea</taxon>
        <taxon>Papilionidae</taxon>
        <taxon>Papilioninae</taxon>
        <taxon>Iphiclides</taxon>
    </lineage>
</organism>
<dbReference type="EMBL" id="OW152826">
    <property type="protein sequence ID" value="CAH2042556.1"/>
    <property type="molecule type" value="Genomic_DNA"/>
</dbReference>
<feature type="non-terminal residue" evidence="5">
    <location>
        <position position="1399"/>
    </location>
</feature>
<dbReference type="InterPro" id="IPR029787">
    <property type="entry name" value="Nucleotide_cyclase"/>
</dbReference>
<evidence type="ECO:0000313" key="5">
    <source>
        <dbReference type="EMBL" id="CAH2042556.1"/>
    </source>
</evidence>
<feature type="domain" description="Guanylate cyclase" evidence="4">
    <location>
        <begin position="24"/>
        <end position="162"/>
    </location>
</feature>
<accession>A0ABN8HY76</accession>
<dbReference type="Gene3D" id="3.30.70.1230">
    <property type="entry name" value="Nucleotide cyclase"/>
    <property type="match status" value="2"/>
</dbReference>
<evidence type="ECO:0000313" key="6">
    <source>
        <dbReference type="Proteomes" id="UP000837857"/>
    </source>
</evidence>
<keyword evidence="2" id="KW-0067">ATP-binding</keyword>
<evidence type="ECO:0000256" key="2">
    <source>
        <dbReference type="ARBA" id="ARBA00022840"/>
    </source>
</evidence>
<proteinExistence type="predicted"/>
<name>A0ABN8HY76_9NEOP</name>
<dbReference type="PROSITE" id="PS50125">
    <property type="entry name" value="GUANYLATE_CYCLASE_2"/>
    <property type="match status" value="2"/>
</dbReference>
<dbReference type="Proteomes" id="UP000837857">
    <property type="component" value="Chromosome 14"/>
</dbReference>
<dbReference type="InterPro" id="IPR001054">
    <property type="entry name" value="A/G_cyclase"/>
</dbReference>
<keyword evidence="3" id="KW-0456">Lyase</keyword>
<dbReference type="PANTHER" id="PTHR16305:SF28">
    <property type="entry name" value="GUANYLATE CYCLASE DOMAIN-CONTAINING PROTEIN"/>
    <property type="match status" value="1"/>
</dbReference>
<sequence length="1399" mass="159367">MASLLPDEIIYKHSDFSVRTYETALMFIDVSGFTDICEAYTKAGRGGPSRLTQVLNTYIGAMVQEILTHNGDILKFSGDAFLSMWKKTPSGNMQDVVHNAIDCGLLIQKNYGRYMTDVGVPLKVKVAIAAGVSHFSIIGGGEASLAHYVIVGQPVWDVKTAEYMSSAGDVLTAASAWMYVNETEYYTQPFGDGKHTKVLGIGATWKRVEKLHSVVGLSNVRPSVIAAIRGSWALPLRRFMVTPVLRAVDNDEPMDFLAEVRRVLVVFINIITRPVRGDVLISVVDAAYKRVCSVTTKAGGLVNKVSMFDKDMMFLVVFGLRGLKHEDEARKALQCALTLKETLTDSNIISVSIGVTSGSTYCGVVGHFLRREYTVIGSAVNKAARLMIAYQDKVTCDKETFLKSKLDHDNFKLMEEKPLKGFMKPGPIYEYNTPRRSDYLGCWKHPLLGRNEELRKYKMTFHNALEQQNQKFTRYCDHKYAMAFLGPEQSGKTRLLEECLYITPKFVLVDRIYLKSEDKMPFGVVRRIVAKIFTTHMRPARENRENRIRLSIDVTSLRAIEIYALNTIFDCRFPLPEKFSYSGDFLVEFNIKGLIKEVFLKNIPSLRLIAIMEAQNADDESWRVILLLLDTKKIFFLMTIKNTENLSAMANSCLESNMIVKLELCGIDRWYHAALVCQMLDVQAIPADLEKLIESASDGMPGWIQNFVISLVQRGGLTIVSVTRSEAQECGAVIPSLPLLQRSQRDMSFYDEWLAGQVAVAKLFSIRVLECEGGDFTRDSSLVMVHPAPIPHDAKPPYCACLGVRPPPNCQDLPTYAFCGYMKFKHTLFRTTTYELLTENQKLTMHTRALLYLERYTRRCLSCGSGCFIKFLGLGCNDGLIQESEELKTARREISAFSAETKIPGEQNLQTPCTSEISLELMVNVHRNTNTTILTESEGLTGSSRRIRRSDKVYSVNKSGNDFFSYDFTDCECVAILHSAYSQAVEHSLGAEEYEKLFEAYLEYTDLSVINLNTPQAIRLLSDVESLINSEKFCTRSFGEVKWMNDFRLGRVLAHRGACLLESGDRNEARRLLLHALELFDDPFPSSKHTKRLRDMRVSINLLVAFYIRPRFCVARDRGVTGIFYEYIAWTLVSLHKMFTDCNEKSNAILAAKLAMDYALRTNSNFRLLCVCYGNLMTQYRQDHYFSMCERLEQLSMDVCKRKLAKVDVTEVQAVGYLYTSIFLFHAESGKRIESIELGLSVMRMVSSMAELTTRQALVLWILKLLLSEMRLNDMVSIMREFFYMTDHYDLSSETWYYYYALVILLDTGYCVESYKTCERFYMKKGDAILRSKTSLAAWNFFVCMWLVTIRLGVWERSAMWEEKIKQLVTMKFESHEFYAMILVRLLEGIMIRMVEEVI</sequence>
<gene>
    <name evidence="5" type="ORF">IPOD504_LOCUS3911</name>
</gene>
<evidence type="ECO:0000259" key="4">
    <source>
        <dbReference type="PROSITE" id="PS50125"/>
    </source>
</evidence>
<evidence type="ECO:0000256" key="1">
    <source>
        <dbReference type="ARBA" id="ARBA00022741"/>
    </source>
</evidence>
<evidence type="ECO:0000256" key="3">
    <source>
        <dbReference type="ARBA" id="ARBA00023239"/>
    </source>
</evidence>
<dbReference type="PANTHER" id="PTHR16305">
    <property type="entry name" value="TESTICULAR SOLUBLE ADENYLYL CYCLASE"/>
    <property type="match status" value="1"/>
</dbReference>
<dbReference type="SUPFAM" id="SSF55073">
    <property type="entry name" value="Nucleotide cyclase"/>
    <property type="match status" value="2"/>
</dbReference>
<keyword evidence="6" id="KW-1185">Reference proteome</keyword>
<dbReference type="Pfam" id="PF00211">
    <property type="entry name" value="Guanylate_cyc"/>
    <property type="match status" value="2"/>
</dbReference>
<reference evidence="5" key="1">
    <citation type="submission" date="2022-03" db="EMBL/GenBank/DDBJ databases">
        <authorList>
            <person name="Martin H S."/>
        </authorList>
    </citation>
    <scope>NUCLEOTIDE SEQUENCE</scope>
</reference>